<evidence type="ECO:0000256" key="1">
    <source>
        <dbReference type="ARBA" id="ARBA00009437"/>
    </source>
</evidence>
<dbReference type="CDD" id="cd08415">
    <property type="entry name" value="PBP2_LysR_opines_like"/>
    <property type="match status" value="1"/>
</dbReference>
<dbReference type="Proteomes" id="UP000318349">
    <property type="component" value="Unassembled WGS sequence"/>
</dbReference>
<dbReference type="EMBL" id="VMNI01000007">
    <property type="protein sequence ID" value="TVO77184.1"/>
    <property type="molecule type" value="Genomic_DNA"/>
</dbReference>
<keyword evidence="3" id="KW-0238">DNA-binding</keyword>
<evidence type="ECO:0000313" key="7">
    <source>
        <dbReference type="Proteomes" id="UP000318349"/>
    </source>
</evidence>
<accession>A0A558EG41</accession>
<dbReference type="Gene3D" id="3.40.190.290">
    <property type="match status" value="1"/>
</dbReference>
<dbReference type="InterPro" id="IPR037424">
    <property type="entry name" value="NocR_PBP2"/>
</dbReference>
<dbReference type="Gene3D" id="1.10.10.10">
    <property type="entry name" value="Winged helix-like DNA-binding domain superfamily/Winged helix DNA-binding domain"/>
    <property type="match status" value="1"/>
</dbReference>
<evidence type="ECO:0000256" key="4">
    <source>
        <dbReference type="ARBA" id="ARBA00023163"/>
    </source>
</evidence>
<evidence type="ECO:0000313" key="6">
    <source>
        <dbReference type="EMBL" id="TVO77184.1"/>
    </source>
</evidence>
<keyword evidence="2" id="KW-0805">Transcription regulation</keyword>
<evidence type="ECO:0000259" key="5">
    <source>
        <dbReference type="PROSITE" id="PS50931"/>
    </source>
</evidence>
<dbReference type="SUPFAM" id="SSF46785">
    <property type="entry name" value="Winged helix' DNA-binding domain"/>
    <property type="match status" value="1"/>
</dbReference>
<protein>
    <submittedName>
        <fullName evidence="6">LysR family transcriptional regulator</fullName>
    </submittedName>
</protein>
<dbReference type="NCBIfam" id="NF008239">
    <property type="entry name" value="PRK11013.1"/>
    <property type="match status" value="1"/>
</dbReference>
<reference evidence="6 7" key="1">
    <citation type="submission" date="2019-07" db="EMBL/GenBank/DDBJ databases">
        <title>The pathways for chlorine oxyanion respiration interact through the shared metabolite chlorate.</title>
        <authorList>
            <person name="Barnum T.P."/>
            <person name="Cheng Y."/>
            <person name="Hill K.A."/>
            <person name="Lucas L.N."/>
            <person name="Carlson H.K."/>
            <person name="Coates J.D."/>
        </authorList>
    </citation>
    <scope>NUCLEOTIDE SEQUENCE [LARGE SCALE GENOMIC DNA]</scope>
    <source>
        <strain evidence="6 7">SFB-1</strain>
    </source>
</reference>
<dbReference type="AlphaFoldDB" id="A0A558EG41"/>
<dbReference type="InterPro" id="IPR000847">
    <property type="entry name" value="LysR_HTH_N"/>
</dbReference>
<dbReference type="PRINTS" id="PR00039">
    <property type="entry name" value="HTHLYSR"/>
</dbReference>
<dbReference type="PANTHER" id="PTHR30427:SF1">
    <property type="entry name" value="TRANSCRIPTIONAL ACTIVATOR PROTEIN LYSR"/>
    <property type="match status" value="1"/>
</dbReference>
<organism evidence="6 7">
    <name type="scientific">Denitromonas halophila</name>
    <dbReference type="NCBI Taxonomy" id="1629404"/>
    <lineage>
        <taxon>Bacteria</taxon>
        <taxon>Pseudomonadati</taxon>
        <taxon>Pseudomonadota</taxon>
        <taxon>Betaproteobacteria</taxon>
        <taxon>Rhodocyclales</taxon>
        <taxon>Zoogloeaceae</taxon>
        <taxon>Denitromonas</taxon>
    </lineage>
</organism>
<dbReference type="GO" id="GO:0003700">
    <property type="term" value="F:DNA-binding transcription factor activity"/>
    <property type="evidence" value="ECO:0007669"/>
    <property type="project" value="InterPro"/>
</dbReference>
<dbReference type="PANTHER" id="PTHR30427">
    <property type="entry name" value="TRANSCRIPTIONAL ACTIVATOR PROTEIN LYSR"/>
    <property type="match status" value="1"/>
</dbReference>
<dbReference type="Pfam" id="PF00126">
    <property type="entry name" value="HTH_1"/>
    <property type="match status" value="1"/>
</dbReference>
<proteinExistence type="inferred from homology"/>
<evidence type="ECO:0000256" key="3">
    <source>
        <dbReference type="ARBA" id="ARBA00023125"/>
    </source>
</evidence>
<gene>
    <name evidence="6" type="ORF">FHP89_07575</name>
</gene>
<sequence length="300" mass="33354">MRLNHRQLEAFRAIMQTGMVTRAADVLNVTQPAISRLLADLEYAVGFALFERAKGRLTPTAEARLLYDEVERSFSGLEKIGRFAEGIRNFEQGSLSVASMPAMALSFLPRVFKRFSESYPKVGFKLLTLSSPEVLETLTTQQVDIGFAVLSVEHAAVRIEPLFEASLCCVLPADHRLAARELLRVEDLEGENFITLGPELGIRMQINRMFEEAGVSRRLVVEAQLSATACAFVREGVGVALVDPVTASQFVSTNLVARRFEPAIPYQYSVIFPSHRPRSRLVDPFLEALRQALAESPLIQ</sequence>
<dbReference type="GO" id="GO:0010628">
    <property type="term" value="P:positive regulation of gene expression"/>
    <property type="evidence" value="ECO:0007669"/>
    <property type="project" value="TreeGrafter"/>
</dbReference>
<dbReference type="Pfam" id="PF03466">
    <property type="entry name" value="LysR_substrate"/>
    <property type="match status" value="1"/>
</dbReference>
<name>A0A558EG41_9RHOO</name>
<dbReference type="InterPro" id="IPR005119">
    <property type="entry name" value="LysR_subst-bd"/>
</dbReference>
<comment type="similarity">
    <text evidence="1">Belongs to the LysR transcriptional regulatory family.</text>
</comment>
<dbReference type="InterPro" id="IPR036388">
    <property type="entry name" value="WH-like_DNA-bd_sf"/>
</dbReference>
<feature type="domain" description="HTH lysR-type" evidence="5">
    <location>
        <begin position="1"/>
        <end position="60"/>
    </location>
</feature>
<dbReference type="PROSITE" id="PS50931">
    <property type="entry name" value="HTH_LYSR"/>
    <property type="match status" value="1"/>
</dbReference>
<dbReference type="InterPro" id="IPR036390">
    <property type="entry name" value="WH_DNA-bd_sf"/>
</dbReference>
<evidence type="ECO:0000256" key="2">
    <source>
        <dbReference type="ARBA" id="ARBA00023015"/>
    </source>
</evidence>
<dbReference type="SUPFAM" id="SSF53850">
    <property type="entry name" value="Periplasmic binding protein-like II"/>
    <property type="match status" value="1"/>
</dbReference>
<dbReference type="GO" id="GO:0043565">
    <property type="term" value="F:sequence-specific DNA binding"/>
    <property type="evidence" value="ECO:0007669"/>
    <property type="project" value="TreeGrafter"/>
</dbReference>
<comment type="caution">
    <text evidence="6">The sequence shown here is derived from an EMBL/GenBank/DDBJ whole genome shotgun (WGS) entry which is preliminary data.</text>
</comment>
<keyword evidence="4" id="KW-0804">Transcription</keyword>